<evidence type="ECO:0000313" key="1">
    <source>
        <dbReference type="EMBL" id="GAA0154214.1"/>
    </source>
</evidence>
<keyword evidence="2" id="KW-1185">Reference proteome</keyword>
<reference evidence="1 2" key="1">
    <citation type="submission" date="2024-01" db="EMBL/GenBank/DDBJ databases">
        <title>The complete chloroplast genome sequence of Lithospermum erythrorhizon: insights into the phylogenetic relationship among Boraginaceae species and the maternal lineages of purple gromwells.</title>
        <authorList>
            <person name="Okada T."/>
            <person name="Watanabe K."/>
        </authorList>
    </citation>
    <scope>NUCLEOTIDE SEQUENCE [LARGE SCALE GENOMIC DNA]</scope>
</reference>
<dbReference type="EMBL" id="BAABME010002343">
    <property type="protein sequence ID" value="GAA0154214.1"/>
    <property type="molecule type" value="Genomic_DNA"/>
</dbReference>
<accession>A0AAV3PR55</accession>
<comment type="caution">
    <text evidence="1">The sequence shown here is derived from an EMBL/GenBank/DDBJ whole genome shotgun (WGS) entry which is preliminary data.</text>
</comment>
<name>A0AAV3PR55_LITER</name>
<dbReference type="AlphaFoldDB" id="A0AAV3PR55"/>
<proteinExistence type="predicted"/>
<evidence type="ECO:0000313" key="2">
    <source>
        <dbReference type="Proteomes" id="UP001454036"/>
    </source>
</evidence>
<gene>
    <name evidence="1" type="ORF">LIER_12265</name>
</gene>
<sequence>MSEFDVRYRPRTSIKAQALANFVVECTHGPNDGASELINLVEAAEQKARRRPSSPGCSVGGIPLRPGPLEVFIQQYNITGVVVGLEAETLKLLLQRLHFKAFLGQLFIQVQGLLASVTVEEEKGEANFTPLQISPSYGENISLRWYSWYVPCLEEKVFINNWKSFEEDKEELPREVTEGNPGHGLP</sequence>
<dbReference type="Proteomes" id="UP001454036">
    <property type="component" value="Unassembled WGS sequence"/>
</dbReference>
<organism evidence="1 2">
    <name type="scientific">Lithospermum erythrorhizon</name>
    <name type="common">Purple gromwell</name>
    <name type="synonym">Lithospermum officinale var. erythrorhizon</name>
    <dbReference type="NCBI Taxonomy" id="34254"/>
    <lineage>
        <taxon>Eukaryota</taxon>
        <taxon>Viridiplantae</taxon>
        <taxon>Streptophyta</taxon>
        <taxon>Embryophyta</taxon>
        <taxon>Tracheophyta</taxon>
        <taxon>Spermatophyta</taxon>
        <taxon>Magnoliopsida</taxon>
        <taxon>eudicotyledons</taxon>
        <taxon>Gunneridae</taxon>
        <taxon>Pentapetalae</taxon>
        <taxon>asterids</taxon>
        <taxon>lamiids</taxon>
        <taxon>Boraginales</taxon>
        <taxon>Boraginaceae</taxon>
        <taxon>Boraginoideae</taxon>
        <taxon>Lithospermeae</taxon>
        <taxon>Lithospermum</taxon>
    </lineage>
</organism>
<protein>
    <submittedName>
        <fullName evidence="1">Uncharacterized protein</fullName>
    </submittedName>
</protein>